<gene>
    <name evidence="1" type="ORF">NCTC9380_00683</name>
</gene>
<organism evidence="1 2">
    <name type="scientific">Mannheimia haemolytica</name>
    <name type="common">Pasteurella haemolytica</name>
    <dbReference type="NCBI Taxonomy" id="75985"/>
    <lineage>
        <taxon>Bacteria</taxon>
        <taxon>Pseudomonadati</taxon>
        <taxon>Pseudomonadota</taxon>
        <taxon>Gammaproteobacteria</taxon>
        <taxon>Pasteurellales</taxon>
        <taxon>Pasteurellaceae</taxon>
        <taxon>Mannheimia</taxon>
    </lineage>
</organism>
<dbReference type="AlphaFoldDB" id="A0A378NC44"/>
<protein>
    <submittedName>
        <fullName evidence="1">Uncharacterized protein</fullName>
    </submittedName>
</protein>
<dbReference type="EMBL" id="UGPL01000006">
    <property type="protein sequence ID" value="STY65417.1"/>
    <property type="molecule type" value="Genomic_DNA"/>
</dbReference>
<dbReference type="Proteomes" id="UP000254031">
    <property type="component" value="Unassembled WGS sequence"/>
</dbReference>
<evidence type="ECO:0000313" key="2">
    <source>
        <dbReference type="Proteomes" id="UP000254031"/>
    </source>
</evidence>
<evidence type="ECO:0000313" key="1">
    <source>
        <dbReference type="EMBL" id="STY65417.1"/>
    </source>
</evidence>
<accession>A0A378NC44</accession>
<proteinExistence type="predicted"/>
<sequence>MRCITAKQNPVLMRLAIRHYLDNDKGNQTPLFTFLSLYSETEPYPLPELLIVLGNRIAKLEQQHNAMPSETDSITLGILRKQLSQLLKVAERIKE</sequence>
<dbReference type="RefSeq" id="WP_020831326.1">
    <property type="nucleotide sequence ID" value="NZ_CP017484.1"/>
</dbReference>
<name>A0A378NC44_MANHA</name>
<reference evidence="1 2" key="1">
    <citation type="submission" date="2018-06" db="EMBL/GenBank/DDBJ databases">
        <authorList>
            <consortium name="Pathogen Informatics"/>
            <person name="Doyle S."/>
        </authorList>
    </citation>
    <scope>NUCLEOTIDE SEQUENCE [LARGE SCALE GENOMIC DNA]</scope>
    <source>
        <strain evidence="1 2">NCTC9380</strain>
    </source>
</reference>